<evidence type="ECO:0000313" key="2">
    <source>
        <dbReference type="Proteomes" id="UP000095283"/>
    </source>
</evidence>
<keyword evidence="1" id="KW-1133">Transmembrane helix</keyword>
<accession>A0A1I7WSQ8</accession>
<evidence type="ECO:0000256" key="1">
    <source>
        <dbReference type="SAM" id="Phobius"/>
    </source>
</evidence>
<dbReference type="WBParaSite" id="Hba_08175">
    <property type="protein sequence ID" value="Hba_08175"/>
    <property type="gene ID" value="Hba_08175"/>
</dbReference>
<evidence type="ECO:0000313" key="3">
    <source>
        <dbReference type="WBParaSite" id="Hba_08175"/>
    </source>
</evidence>
<name>A0A1I7WSQ8_HETBA</name>
<sequence length="86" mass="10460">MVPLGRTRFWKILILLSLILFAIIRNYLNLNVNKLDLFKLSTLHLNNFQEQETKNFKNHQNYEIKVNIFFYTLSFQISFFDLNFIQ</sequence>
<keyword evidence="1" id="KW-0472">Membrane</keyword>
<keyword evidence="2" id="KW-1185">Reference proteome</keyword>
<proteinExistence type="predicted"/>
<reference evidence="3" key="1">
    <citation type="submission" date="2016-11" db="UniProtKB">
        <authorList>
            <consortium name="WormBaseParasite"/>
        </authorList>
    </citation>
    <scope>IDENTIFICATION</scope>
</reference>
<organism evidence="2 3">
    <name type="scientific">Heterorhabditis bacteriophora</name>
    <name type="common">Entomopathogenic nematode worm</name>
    <dbReference type="NCBI Taxonomy" id="37862"/>
    <lineage>
        <taxon>Eukaryota</taxon>
        <taxon>Metazoa</taxon>
        <taxon>Ecdysozoa</taxon>
        <taxon>Nematoda</taxon>
        <taxon>Chromadorea</taxon>
        <taxon>Rhabditida</taxon>
        <taxon>Rhabditina</taxon>
        <taxon>Rhabditomorpha</taxon>
        <taxon>Strongyloidea</taxon>
        <taxon>Heterorhabditidae</taxon>
        <taxon>Heterorhabditis</taxon>
    </lineage>
</organism>
<dbReference type="Proteomes" id="UP000095283">
    <property type="component" value="Unplaced"/>
</dbReference>
<keyword evidence="1" id="KW-0812">Transmembrane</keyword>
<protein>
    <submittedName>
        <fullName evidence="3">Uncharacterized protein</fullName>
    </submittedName>
</protein>
<dbReference type="AlphaFoldDB" id="A0A1I7WSQ8"/>
<feature type="transmembrane region" description="Helical" evidence="1">
    <location>
        <begin position="12"/>
        <end position="28"/>
    </location>
</feature>